<keyword evidence="2" id="KW-1185">Reference proteome</keyword>
<evidence type="ECO:0000313" key="1">
    <source>
        <dbReference type="EMBL" id="EXB99411.1"/>
    </source>
</evidence>
<accession>W9RYS8</accession>
<protein>
    <submittedName>
        <fullName evidence="1">Uncharacterized protein</fullName>
    </submittedName>
</protein>
<gene>
    <name evidence="1" type="ORF">L484_016387</name>
</gene>
<dbReference type="AlphaFoldDB" id="W9RYS8"/>
<dbReference type="Proteomes" id="UP000030645">
    <property type="component" value="Unassembled WGS sequence"/>
</dbReference>
<dbReference type="EMBL" id="KE345299">
    <property type="protein sequence ID" value="EXB99411.1"/>
    <property type="molecule type" value="Genomic_DNA"/>
</dbReference>
<name>W9RYS8_9ROSA</name>
<organism evidence="1 2">
    <name type="scientific">Morus notabilis</name>
    <dbReference type="NCBI Taxonomy" id="981085"/>
    <lineage>
        <taxon>Eukaryota</taxon>
        <taxon>Viridiplantae</taxon>
        <taxon>Streptophyta</taxon>
        <taxon>Embryophyta</taxon>
        <taxon>Tracheophyta</taxon>
        <taxon>Spermatophyta</taxon>
        <taxon>Magnoliopsida</taxon>
        <taxon>eudicotyledons</taxon>
        <taxon>Gunneridae</taxon>
        <taxon>Pentapetalae</taxon>
        <taxon>rosids</taxon>
        <taxon>fabids</taxon>
        <taxon>Rosales</taxon>
        <taxon>Moraceae</taxon>
        <taxon>Moreae</taxon>
        <taxon>Morus</taxon>
    </lineage>
</organism>
<sequence>MQIPNFSIARLVRGKQGIPYKNWRQRMKRKSQRGQLNSMRSYINHREGNFLELKGSNGIRFLHMRPNLWKSLLKKMRLKEQSSIVRK</sequence>
<evidence type="ECO:0000313" key="2">
    <source>
        <dbReference type="Proteomes" id="UP000030645"/>
    </source>
</evidence>
<reference evidence="2" key="1">
    <citation type="submission" date="2013-01" db="EMBL/GenBank/DDBJ databases">
        <title>Draft Genome Sequence of a Mulberry Tree, Morus notabilis C.K. Schneid.</title>
        <authorList>
            <person name="He N."/>
            <person name="Zhao S."/>
        </authorList>
    </citation>
    <scope>NUCLEOTIDE SEQUENCE</scope>
</reference>
<proteinExistence type="predicted"/>